<comment type="caution">
    <text evidence="7">The sequence shown here is derived from an EMBL/GenBank/DDBJ whole genome shotgun (WGS) entry which is preliminary data.</text>
</comment>
<dbReference type="SUPFAM" id="SSF109709">
    <property type="entry name" value="KorB DNA-binding domain-like"/>
    <property type="match status" value="1"/>
</dbReference>
<accession>A0A839SNJ5</accession>
<dbReference type="SUPFAM" id="SSF110849">
    <property type="entry name" value="ParB/Sulfiredoxin"/>
    <property type="match status" value="1"/>
</dbReference>
<evidence type="ECO:0000256" key="5">
    <source>
        <dbReference type="SAM" id="MobiDB-lite"/>
    </source>
</evidence>
<dbReference type="InterPro" id="IPR004437">
    <property type="entry name" value="ParB/RepB/Spo0J"/>
</dbReference>
<protein>
    <submittedName>
        <fullName evidence="7">ParB family chromosome partitioning protein</fullName>
    </submittedName>
</protein>
<dbReference type="GO" id="GO:0005694">
    <property type="term" value="C:chromosome"/>
    <property type="evidence" value="ECO:0007669"/>
    <property type="project" value="TreeGrafter"/>
</dbReference>
<dbReference type="GO" id="GO:0007059">
    <property type="term" value="P:chromosome segregation"/>
    <property type="evidence" value="ECO:0007669"/>
    <property type="project" value="UniProtKB-KW"/>
</dbReference>
<dbReference type="Pfam" id="PF02195">
    <property type="entry name" value="ParB_N"/>
    <property type="match status" value="1"/>
</dbReference>
<dbReference type="FunFam" id="3.90.1530.30:FF:000001">
    <property type="entry name" value="Chromosome partitioning protein ParB"/>
    <property type="match status" value="1"/>
</dbReference>
<dbReference type="InterPro" id="IPR036086">
    <property type="entry name" value="ParB/Sulfiredoxin_sf"/>
</dbReference>
<dbReference type="RefSeq" id="WP_183414842.1">
    <property type="nucleotide sequence ID" value="NZ_JACHXA010000001.1"/>
</dbReference>
<feature type="region of interest" description="Disordered" evidence="5">
    <location>
        <begin position="22"/>
        <end position="58"/>
    </location>
</feature>
<dbReference type="InterPro" id="IPR041468">
    <property type="entry name" value="HTH_ParB/Spo0J"/>
</dbReference>
<evidence type="ECO:0000256" key="3">
    <source>
        <dbReference type="ARBA" id="ARBA00023125"/>
    </source>
</evidence>
<dbReference type="Pfam" id="PF23552">
    <property type="entry name" value="ParB_C"/>
    <property type="match status" value="1"/>
</dbReference>
<dbReference type="EMBL" id="JACHXA010000001">
    <property type="protein sequence ID" value="MBB3064022.1"/>
    <property type="molecule type" value="Genomic_DNA"/>
</dbReference>
<name>A0A839SNJ5_9PROT</name>
<dbReference type="GO" id="GO:0003677">
    <property type="term" value="F:DNA binding"/>
    <property type="evidence" value="ECO:0007669"/>
    <property type="project" value="UniProtKB-KW"/>
</dbReference>
<dbReference type="CDD" id="cd16393">
    <property type="entry name" value="SPO0J_N"/>
    <property type="match status" value="1"/>
</dbReference>
<dbReference type="Gene3D" id="3.90.1530.30">
    <property type="match status" value="1"/>
</dbReference>
<evidence type="ECO:0000259" key="6">
    <source>
        <dbReference type="SMART" id="SM00470"/>
    </source>
</evidence>
<keyword evidence="8" id="KW-1185">Reference proteome</keyword>
<dbReference type="NCBIfam" id="TIGR00180">
    <property type="entry name" value="parB_part"/>
    <property type="match status" value="1"/>
</dbReference>
<organism evidence="7 8">
    <name type="scientific">Limibacillus halophilus</name>
    <dbReference type="NCBI Taxonomy" id="1579333"/>
    <lineage>
        <taxon>Bacteria</taxon>
        <taxon>Pseudomonadati</taxon>
        <taxon>Pseudomonadota</taxon>
        <taxon>Alphaproteobacteria</taxon>
        <taxon>Rhodospirillales</taxon>
        <taxon>Rhodovibrionaceae</taxon>
        <taxon>Limibacillus</taxon>
    </lineage>
</organism>
<dbReference type="Proteomes" id="UP000581135">
    <property type="component" value="Unassembled WGS sequence"/>
</dbReference>
<reference evidence="7 8" key="1">
    <citation type="submission" date="2020-08" db="EMBL/GenBank/DDBJ databases">
        <title>Genomic Encyclopedia of Type Strains, Phase III (KMG-III): the genomes of soil and plant-associated and newly described type strains.</title>
        <authorList>
            <person name="Whitman W."/>
        </authorList>
    </citation>
    <scope>NUCLEOTIDE SEQUENCE [LARGE SCALE GENOMIC DNA]</scope>
    <source>
        <strain evidence="7 8">CECT 8803</strain>
    </source>
</reference>
<dbReference type="PANTHER" id="PTHR33375:SF1">
    <property type="entry name" value="CHROMOSOME-PARTITIONING PROTEIN PARB-RELATED"/>
    <property type="match status" value="1"/>
</dbReference>
<dbReference type="Pfam" id="PF17762">
    <property type="entry name" value="HTH_ParB"/>
    <property type="match status" value="1"/>
</dbReference>
<comment type="similarity">
    <text evidence="1">Belongs to the ParB family.</text>
</comment>
<feature type="compositionally biased region" description="Basic and acidic residues" evidence="5">
    <location>
        <begin position="26"/>
        <end position="37"/>
    </location>
</feature>
<keyword evidence="3" id="KW-0238">DNA-binding</keyword>
<evidence type="ECO:0000313" key="7">
    <source>
        <dbReference type="EMBL" id="MBB3064022.1"/>
    </source>
</evidence>
<dbReference type="InterPro" id="IPR050336">
    <property type="entry name" value="Chromosome_partition/occlusion"/>
</dbReference>
<keyword evidence="2" id="KW-0159">Chromosome partition</keyword>
<dbReference type="AlphaFoldDB" id="A0A839SNJ5"/>
<dbReference type="InterPro" id="IPR003115">
    <property type="entry name" value="ParB_N"/>
</dbReference>
<dbReference type="SMART" id="SM00470">
    <property type="entry name" value="ParB"/>
    <property type="match status" value="1"/>
</dbReference>
<feature type="domain" description="ParB-like N-terminal" evidence="6">
    <location>
        <begin position="55"/>
        <end position="147"/>
    </location>
</feature>
<dbReference type="Gene3D" id="1.10.10.2830">
    <property type="match status" value="1"/>
</dbReference>
<proteinExistence type="inferred from homology"/>
<dbReference type="GO" id="GO:0045881">
    <property type="term" value="P:positive regulation of sporulation resulting in formation of a cellular spore"/>
    <property type="evidence" value="ECO:0007669"/>
    <property type="project" value="TreeGrafter"/>
</dbReference>
<evidence type="ECO:0000256" key="2">
    <source>
        <dbReference type="ARBA" id="ARBA00022829"/>
    </source>
</evidence>
<evidence type="ECO:0000256" key="4">
    <source>
        <dbReference type="ARBA" id="ARBA00025472"/>
    </source>
</evidence>
<evidence type="ECO:0000313" key="8">
    <source>
        <dbReference type="Proteomes" id="UP000581135"/>
    </source>
</evidence>
<dbReference type="PANTHER" id="PTHR33375">
    <property type="entry name" value="CHROMOSOME-PARTITIONING PROTEIN PARB-RELATED"/>
    <property type="match status" value="1"/>
</dbReference>
<dbReference type="FunFam" id="1.10.10.2830:FF:000001">
    <property type="entry name" value="Chromosome partitioning protein ParB"/>
    <property type="match status" value="1"/>
</dbReference>
<gene>
    <name evidence="7" type="ORF">FHR98_000287</name>
</gene>
<sequence length="314" mass="34259">MAQTPKKRGLGRGLAALFNEEGAESAVREAEAAEPKKSSKKGASAAPASTPRTGQLVPVEHLEASPFQPRHNFDEDALDALAQSIKENGLLQPILVRPHATKKNRFEIVAGERRWRAAQRAQLHEVPVIQRDFDDAQTLEIAIVENVQRQDLNAIEEAEGYRRLQSDFGNSQEAIARVVGKSRSHIANALRLLSLPNAVKGMIEEGTISAGHARALIGAPDPLAIAKRIASQGLSVRETERLAQAIKQPGKTLKKVRSAVEKDADTIELERELQAALGLKVSINHKGEAGDLVLHYTTLEQLDDLIARLQRPGR</sequence>
<dbReference type="InterPro" id="IPR057240">
    <property type="entry name" value="ParB_dimer_C"/>
</dbReference>
<comment type="function">
    <text evidence="4">Involved in chromosome partition. Localize to both poles of the predivisional cell following completion of DNA replication. Binds to the DNA origin of replication.</text>
</comment>
<evidence type="ECO:0000256" key="1">
    <source>
        <dbReference type="ARBA" id="ARBA00006295"/>
    </source>
</evidence>